<evidence type="ECO:0000313" key="3">
    <source>
        <dbReference type="Proteomes" id="UP000183071"/>
    </source>
</evidence>
<evidence type="ECO:0000313" key="2">
    <source>
        <dbReference type="EMBL" id="SEE04827.1"/>
    </source>
</evidence>
<dbReference type="Pfam" id="PF11751">
    <property type="entry name" value="PorP_SprF"/>
    <property type="match status" value="1"/>
</dbReference>
<gene>
    <name evidence="2" type="ORF">SAMN05444353_0498</name>
</gene>
<reference evidence="2 3" key="1">
    <citation type="submission" date="2016-10" db="EMBL/GenBank/DDBJ databases">
        <authorList>
            <person name="Varghese N."/>
            <person name="Submissions S."/>
        </authorList>
    </citation>
    <scope>NUCLEOTIDE SEQUENCE [LARGE SCALE GENOMIC DNA]</scope>
    <source>
        <strain evidence="2 3">DSW-5</strain>
    </source>
</reference>
<dbReference type="RefSeq" id="WP_074613506.1">
    <property type="nucleotide sequence ID" value="NZ_FNUE01000001.1"/>
</dbReference>
<dbReference type="InterPro" id="IPR019861">
    <property type="entry name" value="PorP/SprF_Bacteroidetes"/>
</dbReference>
<accession>A0A1H5FN41</accession>
<evidence type="ECO:0000256" key="1">
    <source>
        <dbReference type="SAM" id="Coils"/>
    </source>
</evidence>
<feature type="coiled-coil region" evidence="1">
    <location>
        <begin position="386"/>
        <end position="413"/>
    </location>
</feature>
<dbReference type="Proteomes" id="UP000183071">
    <property type="component" value="Unassembled WGS sequence"/>
</dbReference>
<sequence length="535" mass="61139">MCRKQRHIIILFCTVTSLYSQDSVEKIFNRFSSQSFVKQNTYLLNPTFTVVNETNKSIAILSRNSFIGFEGSPVLNILGFSGRIDENIGAGVGIYRQRIGVFTNFGAIANYAYKIQLSAKSNLSVGFNFMFSHFDLDRTRIVDPASDAVIFNFQEKTNMILQSGINYNYGKFNIGVNLRDIVDYNLKEGEFITPFSEKSFSIHAQFTEPLKSNINLLKDGVLRFFYSANYNSNSSSTGNVLFDVPKLGWIQGGYDDFFGSSAGLGIRLSQKVAISYVYETGKNDLGPTSELGIVYSFSKKPTNTITYNTSPKTEIDTIEENLINTETEKNETQKIKKDTINSKQIKIVKNEDDVLSINKKITALQNQIDSLKAINKTKSIKNEKDSISLKNKIEEFQNQKDSLSIENKNKKLQNEKDSILIKDKLKTSQIRKDSIAEEKKKTAVLPKMEIIKKTDDLEEGFYLIVNVFSQEKYANSFVENLKENDLNPKYFIHPIKKYRYVYISFSKSKREILKLIYNNVNGKYVHDKWILQVEN</sequence>
<keyword evidence="1" id="KW-0175">Coiled coil</keyword>
<dbReference type="NCBIfam" id="TIGR03519">
    <property type="entry name" value="T9SS_PorP_fam"/>
    <property type="match status" value="1"/>
</dbReference>
<proteinExistence type="predicted"/>
<dbReference type="EMBL" id="FNUE01000001">
    <property type="protein sequence ID" value="SEE04827.1"/>
    <property type="molecule type" value="Genomic_DNA"/>
</dbReference>
<protein>
    <submittedName>
        <fullName evidence="2">Type IX secretion system membrane protein, PorP/SprF family</fullName>
    </submittedName>
</protein>
<name>A0A1H5FN41_9FLAO</name>
<organism evidence="2 3">
    <name type="scientific">Polaribacter dokdonensis DSW-5</name>
    <dbReference type="NCBI Taxonomy" id="1300348"/>
    <lineage>
        <taxon>Bacteria</taxon>
        <taxon>Pseudomonadati</taxon>
        <taxon>Bacteroidota</taxon>
        <taxon>Flavobacteriia</taxon>
        <taxon>Flavobacteriales</taxon>
        <taxon>Flavobacteriaceae</taxon>
    </lineage>
</organism>
<keyword evidence="3" id="KW-1185">Reference proteome</keyword>
<comment type="caution">
    <text evidence="2">The sequence shown here is derived from an EMBL/GenBank/DDBJ whole genome shotgun (WGS) entry which is preliminary data.</text>
</comment>